<dbReference type="GO" id="GO:0016491">
    <property type="term" value="F:oxidoreductase activity"/>
    <property type="evidence" value="ECO:0007669"/>
    <property type="project" value="UniProtKB-KW"/>
</dbReference>
<dbReference type="PANTHER" id="PTHR19370:SF189">
    <property type="entry name" value="CYTOCHROME C MITOCHONDRIAL IMPORT FACTOR CYC2"/>
    <property type="match status" value="1"/>
</dbReference>
<organism evidence="9 10">
    <name type="scientific">Exophiala bonariae</name>
    <dbReference type="NCBI Taxonomy" id="1690606"/>
    <lineage>
        <taxon>Eukaryota</taxon>
        <taxon>Fungi</taxon>
        <taxon>Dikarya</taxon>
        <taxon>Ascomycota</taxon>
        <taxon>Pezizomycotina</taxon>
        <taxon>Eurotiomycetes</taxon>
        <taxon>Chaetothyriomycetidae</taxon>
        <taxon>Chaetothyriales</taxon>
        <taxon>Herpotrichiellaceae</taxon>
        <taxon>Exophiala</taxon>
    </lineage>
</organism>
<evidence type="ECO:0000313" key="9">
    <source>
        <dbReference type="EMBL" id="KAK5046302.1"/>
    </source>
</evidence>
<dbReference type="InterPro" id="IPR039261">
    <property type="entry name" value="FNR_nucleotide-bd"/>
</dbReference>
<evidence type="ECO:0000313" key="10">
    <source>
        <dbReference type="Proteomes" id="UP001358417"/>
    </source>
</evidence>
<sequence length="501" mass="55405">MALFRASPTLARCSSQSPFFLNPPVTTPTSTFIGRTRPSGANRIRHKHSDLEREMFSNDSRKMPLPLRKMFYITVGATVGMMAYQTVSLSIGSDGFMECELVAKESVSPTASIFYLDPDPNRLKHPNRLQELMAADGFLLDYPKMAMRTNNARKLRDAWNEGTLWSLEFKQPQLQIVRHYTPLPPSAVDNEERKGCVKFLIREEDRGEMSSYLHNLKVSRSDPTPGEQMLSALKAIVTLSPPPKPVPVGKKTDRTTVDVRGPNHDFRPGKDVRQIVYFAGGTGIAPALQTAHALLGNHKVNRAVDPTDLATRKLHILWANRTRSDCLGGQSDPAPELPRVLQEPRPQSQRGGFWSKLGFTTEPTNVPVEPTSAPTPPSSTIAATADTSKHTNRIVRELEALKDKYPGQVTVEYFVDGENTWIDKNTVSKALGRLKDGEIRDIQNSVSPGQRQVMVSGPPGFIAYLAGPKVWIDGWEQQGPLGGLIARELSSAPQNAKVVKI</sequence>
<dbReference type="PROSITE" id="PS51384">
    <property type="entry name" value="FAD_FR"/>
    <property type="match status" value="1"/>
</dbReference>
<feature type="binding site" evidence="6">
    <location>
        <position position="200"/>
    </location>
    <ligand>
        <name>FAD</name>
        <dbReference type="ChEBI" id="CHEBI:57692"/>
    </ligand>
</feature>
<comment type="caution">
    <text evidence="9">The sequence shown here is derived from an EMBL/GenBank/DDBJ whole genome shotgun (WGS) entry which is preliminary data.</text>
</comment>
<accession>A0AAV9MZY6</accession>
<dbReference type="GeneID" id="89976608"/>
<feature type="region of interest" description="Disordered" evidence="7">
    <location>
        <begin position="241"/>
        <end position="266"/>
    </location>
</feature>
<evidence type="ECO:0000256" key="3">
    <source>
        <dbReference type="ARBA" id="ARBA00022630"/>
    </source>
</evidence>
<evidence type="ECO:0000256" key="5">
    <source>
        <dbReference type="ARBA" id="ARBA00023002"/>
    </source>
</evidence>
<dbReference type="InterPro" id="IPR017938">
    <property type="entry name" value="Riboflavin_synthase-like_b-brl"/>
</dbReference>
<dbReference type="AlphaFoldDB" id="A0AAV9MZY6"/>
<dbReference type="InterPro" id="IPR001834">
    <property type="entry name" value="CBR-like"/>
</dbReference>
<evidence type="ECO:0000256" key="6">
    <source>
        <dbReference type="PIRSR" id="PIRSR601834-1"/>
    </source>
</evidence>
<feature type="region of interest" description="Disordered" evidence="7">
    <location>
        <begin position="327"/>
        <end position="388"/>
    </location>
</feature>
<dbReference type="Proteomes" id="UP001358417">
    <property type="component" value="Unassembled WGS sequence"/>
</dbReference>
<comment type="similarity">
    <text evidence="2">Belongs to the flavoprotein pyridine nucleotide cytochrome reductase family.</text>
</comment>
<proteinExistence type="inferred from homology"/>
<dbReference type="SUPFAM" id="SSF63380">
    <property type="entry name" value="Riboflavin synthase domain-like"/>
    <property type="match status" value="1"/>
</dbReference>
<feature type="binding site" evidence="6">
    <location>
        <position position="210"/>
    </location>
    <ligand>
        <name>FAD</name>
        <dbReference type="ChEBI" id="CHEBI:57692"/>
    </ligand>
</feature>
<keyword evidence="5" id="KW-0560">Oxidoreductase</keyword>
<dbReference type="EMBL" id="JAVRRD010000031">
    <property type="protein sequence ID" value="KAK5046302.1"/>
    <property type="molecule type" value="Genomic_DNA"/>
</dbReference>
<keyword evidence="4 6" id="KW-0274">FAD</keyword>
<keyword evidence="3 6" id="KW-0285">Flavoprotein</keyword>
<dbReference type="GO" id="GO:0005739">
    <property type="term" value="C:mitochondrion"/>
    <property type="evidence" value="ECO:0007669"/>
    <property type="project" value="TreeGrafter"/>
</dbReference>
<evidence type="ECO:0000256" key="7">
    <source>
        <dbReference type="SAM" id="MobiDB-lite"/>
    </source>
</evidence>
<evidence type="ECO:0000256" key="2">
    <source>
        <dbReference type="ARBA" id="ARBA00006105"/>
    </source>
</evidence>
<feature type="binding site" evidence="6">
    <location>
        <position position="209"/>
    </location>
    <ligand>
        <name>FAD</name>
        <dbReference type="ChEBI" id="CHEBI:57692"/>
    </ligand>
</feature>
<comment type="cofactor">
    <cofactor evidence="1 6">
        <name>FAD</name>
        <dbReference type="ChEBI" id="CHEBI:57692"/>
    </cofactor>
</comment>
<feature type="compositionally biased region" description="Low complexity" evidence="7">
    <location>
        <begin position="360"/>
        <end position="386"/>
    </location>
</feature>
<dbReference type="SUPFAM" id="SSF52343">
    <property type="entry name" value="Ferredoxin reductase-like, C-terminal NADP-linked domain"/>
    <property type="match status" value="1"/>
</dbReference>
<dbReference type="Gene3D" id="3.40.50.80">
    <property type="entry name" value="Nucleotide-binding domain of ferredoxin-NADP reductase (FNR) module"/>
    <property type="match status" value="1"/>
</dbReference>
<dbReference type="InterPro" id="IPR017927">
    <property type="entry name" value="FAD-bd_FR_type"/>
</dbReference>
<dbReference type="PANTHER" id="PTHR19370">
    <property type="entry name" value="NADH-CYTOCHROME B5 REDUCTASE"/>
    <property type="match status" value="1"/>
</dbReference>
<evidence type="ECO:0000256" key="4">
    <source>
        <dbReference type="ARBA" id="ARBA00022827"/>
    </source>
</evidence>
<dbReference type="CDD" id="cd06183">
    <property type="entry name" value="cyt_b5_reduct_like"/>
    <property type="match status" value="1"/>
</dbReference>
<evidence type="ECO:0000259" key="8">
    <source>
        <dbReference type="PROSITE" id="PS51384"/>
    </source>
</evidence>
<protein>
    <recommendedName>
        <fullName evidence="8">FAD-binding FR-type domain-containing protein</fullName>
    </recommendedName>
</protein>
<dbReference type="Gene3D" id="2.40.30.10">
    <property type="entry name" value="Translation factors"/>
    <property type="match status" value="1"/>
</dbReference>
<feature type="binding site" evidence="6">
    <location>
        <position position="180"/>
    </location>
    <ligand>
        <name>FAD</name>
        <dbReference type="ChEBI" id="CHEBI:57692"/>
    </ligand>
</feature>
<name>A0AAV9MZY6_9EURO</name>
<reference evidence="9 10" key="1">
    <citation type="submission" date="2023-08" db="EMBL/GenBank/DDBJ databases">
        <title>Black Yeasts Isolated from many extreme environments.</title>
        <authorList>
            <person name="Coleine C."/>
            <person name="Stajich J.E."/>
            <person name="Selbmann L."/>
        </authorList>
    </citation>
    <scope>NUCLEOTIDE SEQUENCE [LARGE SCALE GENOMIC DNA]</scope>
    <source>
        <strain evidence="9 10">CCFEE 5792</strain>
    </source>
</reference>
<evidence type="ECO:0000256" key="1">
    <source>
        <dbReference type="ARBA" id="ARBA00001974"/>
    </source>
</evidence>
<feature type="binding site" evidence="6">
    <location>
        <position position="178"/>
    </location>
    <ligand>
        <name>FAD</name>
        <dbReference type="ChEBI" id="CHEBI:57692"/>
    </ligand>
</feature>
<keyword evidence="10" id="KW-1185">Reference proteome</keyword>
<gene>
    <name evidence="9" type="ORF">LTR84_008445</name>
</gene>
<feature type="domain" description="FAD-binding FR-type" evidence="8">
    <location>
        <begin position="94"/>
        <end position="269"/>
    </location>
</feature>
<feature type="compositionally biased region" description="Basic and acidic residues" evidence="7">
    <location>
        <begin position="250"/>
        <end position="266"/>
    </location>
</feature>
<dbReference type="RefSeq" id="XP_064701896.1">
    <property type="nucleotide sequence ID" value="XM_064851991.1"/>
</dbReference>